<dbReference type="GO" id="GO:0034245">
    <property type="term" value="C:mitochondrial DNA-directed RNA polymerase complex"/>
    <property type="evidence" value="ECO:0007669"/>
    <property type="project" value="TreeGrafter"/>
</dbReference>
<organism evidence="11 12">
    <name type="scientific">Polarella glacialis</name>
    <name type="common">Dinoflagellate</name>
    <dbReference type="NCBI Taxonomy" id="89957"/>
    <lineage>
        <taxon>Eukaryota</taxon>
        <taxon>Sar</taxon>
        <taxon>Alveolata</taxon>
        <taxon>Dinophyceae</taxon>
        <taxon>Suessiales</taxon>
        <taxon>Suessiaceae</taxon>
        <taxon>Polarella</taxon>
    </lineage>
</organism>
<dbReference type="Gene3D" id="1.10.1320.10">
    <property type="entry name" value="DNA-directed RNA polymerase, N-terminal domain"/>
    <property type="match status" value="1"/>
</dbReference>
<evidence type="ECO:0000256" key="9">
    <source>
        <dbReference type="SAM" id="MobiDB-lite"/>
    </source>
</evidence>
<evidence type="ECO:0000256" key="1">
    <source>
        <dbReference type="ARBA" id="ARBA00009493"/>
    </source>
</evidence>
<comment type="function">
    <text evidence="8">DNA-dependent RNA polymerase catalyzes the transcription of DNA into RNA using the four ribonucleoside triphosphates as substrates.</text>
</comment>
<dbReference type="InterPro" id="IPR037159">
    <property type="entry name" value="RNA_POL_N_sf"/>
</dbReference>
<dbReference type="EMBL" id="CAJNNW010000051">
    <property type="protein sequence ID" value="CAE8622650.1"/>
    <property type="molecule type" value="Genomic_DNA"/>
</dbReference>
<evidence type="ECO:0000256" key="7">
    <source>
        <dbReference type="ARBA" id="ARBA00048552"/>
    </source>
</evidence>
<accession>A0A813GCJ5</accession>
<dbReference type="EC" id="2.7.7.6" evidence="2 8"/>
<dbReference type="InterPro" id="IPR043502">
    <property type="entry name" value="DNA/RNA_pol_sf"/>
</dbReference>
<evidence type="ECO:0000256" key="5">
    <source>
        <dbReference type="ARBA" id="ARBA00022695"/>
    </source>
</evidence>
<dbReference type="PROSITE" id="PS00489">
    <property type="entry name" value="RNA_POL_PHAGE_2"/>
    <property type="match status" value="1"/>
</dbReference>
<dbReference type="Gene3D" id="1.10.150.20">
    <property type="entry name" value="5' to 3' exonuclease, C-terminal subdomain"/>
    <property type="match status" value="1"/>
</dbReference>
<dbReference type="Gene3D" id="1.10.287.260">
    <property type="match status" value="1"/>
</dbReference>
<comment type="similarity">
    <text evidence="1 8">Belongs to the phage and mitochondrial RNA polymerase family.</text>
</comment>
<dbReference type="PANTHER" id="PTHR10102">
    <property type="entry name" value="DNA-DIRECTED RNA POLYMERASE, MITOCHONDRIAL"/>
    <property type="match status" value="1"/>
</dbReference>
<dbReference type="GO" id="GO:0003677">
    <property type="term" value="F:DNA binding"/>
    <property type="evidence" value="ECO:0007669"/>
    <property type="project" value="InterPro"/>
</dbReference>
<dbReference type="SUPFAM" id="SSF56672">
    <property type="entry name" value="DNA/RNA polymerases"/>
    <property type="match status" value="1"/>
</dbReference>
<dbReference type="Pfam" id="PF14700">
    <property type="entry name" value="RPOL_N"/>
    <property type="match status" value="1"/>
</dbReference>
<dbReference type="InterPro" id="IPR046950">
    <property type="entry name" value="DNA-dir_Rpol_C_phage-type"/>
</dbReference>
<keyword evidence="4 8" id="KW-0808">Transferase</keyword>
<comment type="caution">
    <text evidence="11">The sequence shown here is derived from an EMBL/GenBank/DDBJ whole genome shotgun (WGS) entry which is preliminary data.</text>
</comment>
<dbReference type="InterPro" id="IPR024075">
    <property type="entry name" value="DNA-dir_RNA_pol_helix_hairp_sf"/>
</dbReference>
<gene>
    <name evidence="11" type="ORF">PGLA2088_LOCUS76</name>
</gene>
<sequence length="1273" mass="141112">MRADARHTARRLCGQSRLPKELRCVRSAGQDLGKAVPQSSSLLRASSLAPGWNAAAAVARSHVPVHPDLGQRSALHQLSRRFLCSFSQRLEATQIRPLPQGDASFLESYALEDIDDTEDVLPMDSTGLMPLWEDPDQLGARFGEPAGLPPSQMSPASALTGFAPTHAPPPPQRHINLNLAPWPMLPPPPSGQPSSASTAPPRPPQHSLATPFSFSLQEELPPGLGLPLPLSLTRLEGPVSLFSSLQAHLRKIERGELALQTVPQVHLTLENAGYLEARFLQDNIRRYLDGAENEAIASLDTQLLACHGILLEDLSLEMLESFAKNPGVLMPMPNPEHAPAGENALRADPYSLESSATDGRFSGGGVEEVRRQLYGKNRFPILLPEAEGRGILSGLAVSDRRRQLVVERVTQSFALQEYLEMQQKTEEDGRGASTGSKMRIWTPWVKAIAAVLNDSDAKVMRGKGANAQKLLRSLGCEAELLGVITCQTVLNLILLPSFRHKDEAKAAAGAATSGQVPFVTAVVTVGEAVELEKWWREEVGSRPRSKGARAEQDRASLMASLLGRQRASQGWQEASQTVPVGSALVDLLIDWAYLPVDRSSLTSEELLHAREMKPQSTEQAGGELPPELNPKIMVKAFVHGLRREGKKTVGYIALNPAARSRLHLEEADLMSFIQPKLQPMVHQPRPWQPCGDRPEGGYLLHKVPFIRTTNQSLTNLRSYSAKRVAKVMDFVGCVPWQINRDILALMQEAKRRNLGIAEVPSNDDPEVPPFPQAEELQLMTEQERSALMLKRHNAQKKFRELQSERPTFMLKLRVAEDFASASRLYFPHSVDFRGRAYPVPPHLNHIGCDICRGLLMFADAKPLGEHGLYWMKVNCANLFGKNKIPFAERVAWVDEQKDWIMEVVKDPLAPGNVERWSNADDGPWQALARCIELAAVWQSEDPPEAFLSRLPIHLDGSCNGLQHYAALGRDEFGGKAVNLSPSDRPQDVYTVVLEIVKQKVAKDAAGPKQAHEDEEDLEKRAALEAADPGHLANRLVELEVLKRKVVKQTIMTICYGVTVVGAKKQVQSQLEDMVGQEVDPKEISKLAAYLSKLVMKSIDEVFERAMLIKRWFDQISKELNQLEVPTSWQSPIGLACVQPYKKPVKVHVNTKRQKVTLVTGDGPLMDKNKQRMGFPPNFIHSLDATHMMMTAEGCQRRGIQFAGVHDSFWTHACDAPVLAEIIREAFIELHGQPLLEDLMKDLRVHLGGIEPPPLPKQGDLDLCRVRESKYIFN</sequence>
<dbReference type="Proteomes" id="UP000626109">
    <property type="component" value="Unassembled WGS sequence"/>
</dbReference>
<dbReference type="AlphaFoldDB" id="A0A813GCJ5"/>
<evidence type="ECO:0000256" key="3">
    <source>
        <dbReference type="ARBA" id="ARBA00022478"/>
    </source>
</evidence>
<comment type="catalytic activity">
    <reaction evidence="7 8">
        <text>RNA(n) + a ribonucleoside 5'-triphosphate = RNA(n+1) + diphosphate</text>
        <dbReference type="Rhea" id="RHEA:21248"/>
        <dbReference type="Rhea" id="RHEA-COMP:14527"/>
        <dbReference type="Rhea" id="RHEA-COMP:17342"/>
        <dbReference type="ChEBI" id="CHEBI:33019"/>
        <dbReference type="ChEBI" id="CHEBI:61557"/>
        <dbReference type="ChEBI" id="CHEBI:140395"/>
        <dbReference type="EC" id="2.7.7.6"/>
    </reaction>
</comment>
<dbReference type="Pfam" id="PF00940">
    <property type="entry name" value="RNA_pol"/>
    <property type="match status" value="1"/>
</dbReference>
<dbReference type="GO" id="GO:0003899">
    <property type="term" value="F:DNA-directed RNA polymerase activity"/>
    <property type="evidence" value="ECO:0007669"/>
    <property type="project" value="UniProtKB-EC"/>
</dbReference>
<proteinExistence type="inferred from homology"/>
<keyword evidence="3 8" id="KW-0240">DNA-directed RNA polymerase</keyword>
<dbReference type="Gene3D" id="1.10.287.280">
    <property type="match status" value="1"/>
</dbReference>
<evidence type="ECO:0000313" key="11">
    <source>
        <dbReference type="EMBL" id="CAE8622650.1"/>
    </source>
</evidence>
<feature type="region of interest" description="Disordered" evidence="9">
    <location>
        <begin position="138"/>
        <end position="209"/>
    </location>
</feature>
<keyword evidence="5 8" id="KW-0548">Nucleotidyltransferase</keyword>
<evidence type="ECO:0000259" key="10">
    <source>
        <dbReference type="SMART" id="SM01311"/>
    </source>
</evidence>
<dbReference type="InterPro" id="IPR029262">
    <property type="entry name" value="RPOL_N"/>
</dbReference>
<evidence type="ECO:0000313" key="12">
    <source>
        <dbReference type="Proteomes" id="UP000626109"/>
    </source>
</evidence>
<dbReference type="InterPro" id="IPR002092">
    <property type="entry name" value="DNA-dir_Rpol_phage-type"/>
</dbReference>
<feature type="domain" description="DNA-directed RNA polymerase N-terminal" evidence="10">
    <location>
        <begin position="401"/>
        <end position="733"/>
    </location>
</feature>
<dbReference type="SMART" id="SM01311">
    <property type="entry name" value="RPOL_N"/>
    <property type="match status" value="1"/>
</dbReference>
<name>A0A813GCJ5_POLGL</name>
<evidence type="ECO:0000256" key="2">
    <source>
        <dbReference type="ARBA" id="ARBA00012418"/>
    </source>
</evidence>
<protein>
    <recommendedName>
        <fullName evidence="2 8">DNA-directed RNA polymerase</fullName>
        <ecNumber evidence="2 8">2.7.7.6</ecNumber>
    </recommendedName>
</protein>
<evidence type="ECO:0000256" key="8">
    <source>
        <dbReference type="RuleBase" id="RU003805"/>
    </source>
</evidence>
<keyword evidence="6 8" id="KW-0804">Transcription</keyword>
<dbReference type="PANTHER" id="PTHR10102:SF0">
    <property type="entry name" value="DNA-DIRECTED RNA POLYMERASE, MITOCHONDRIAL"/>
    <property type="match status" value="1"/>
</dbReference>
<dbReference type="PROSITE" id="PS00900">
    <property type="entry name" value="RNA_POL_PHAGE_1"/>
    <property type="match status" value="1"/>
</dbReference>
<evidence type="ECO:0000256" key="6">
    <source>
        <dbReference type="ARBA" id="ARBA00023163"/>
    </source>
</evidence>
<reference evidence="11" key="1">
    <citation type="submission" date="2021-02" db="EMBL/GenBank/DDBJ databases">
        <authorList>
            <person name="Dougan E. K."/>
            <person name="Rhodes N."/>
            <person name="Thang M."/>
            <person name="Chan C."/>
        </authorList>
    </citation>
    <scope>NUCLEOTIDE SEQUENCE</scope>
</reference>
<dbReference type="GO" id="GO:0006390">
    <property type="term" value="P:mitochondrial transcription"/>
    <property type="evidence" value="ECO:0007669"/>
    <property type="project" value="TreeGrafter"/>
</dbReference>
<evidence type="ECO:0000256" key="4">
    <source>
        <dbReference type="ARBA" id="ARBA00022679"/>
    </source>
</evidence>